<gene>
    <name evidence="2" type="ORF">DPX16_2529</name>
</gene>
<keyword evidence="1" id="KW-0732">Signal</keyword>
<protein>
    <submittedName>
        <fullName evidence="2">Interleukin-17 receptor D</fullName>
    </submittedName>
</protein>
<sequence length="78" mass="8593">MAVSRRLVHFFTALFVFLCYSASVNGGKRGNSDKCNYKCLSFAFLPVEPCLGSLLMTDGLLTDRLPPNLIVLQGQSCF</sequence>
<evidence type="ECO:0000313" key="2">
    <source>
        <dbReference type="EMBL" id="ROI15582.1"/>
    </source>
</evidence>
<organism evidence="2 3">
    <name type="scientific">Anabarilius grahami</name>
    <name type="common">Kanglang fish</name>
    <name type="synonym">Barilius grahami</name>
    <dbReference type="NCBI Taxonomy" id="495550"/>
    <lineage>
        <taxon>Eukaryota</taxon>
        <taxon>Metazoa</taxon>
        <taxon>Chordata</taxon>
        <taxon>Craniata</taxon>
        <taxon>Vertebrata</taxon>
        <taxon>Euteleostomi</taxon>
        <taxon>Actinopterygii</taxon>
        <taxon>Neopterygii</taxon>
        <taxon>Teleostei</taxon>
        <taxon>Ostariophysi</taxon>
        <taxon>Cypriniformes</taxon>
        <taxon>Xenocyprididae</taxon>
        <taxon>Xenocypridinae</taxon>
        <taxon>Xenocypridinae incertae sedis</taxon>
        <taxon>Anabarilius</taxon>
    </lineage>
</organism>
<dbReference type="Proteomes" id="UP000281406">
    <property type="component" value="Unassembled WGS sequence"/>
</dbReference>
<accession>A0A3N0XDW5</accession>
<keyword evidence="2" id="KW-0675">Receptor</keyword>
<reference evidence="2 3" key="1">
    <citation type="submission" date="2018-10" db="EMBL/GenBank/DDBJ databases">
        <title>Genome assembly for a Yunnan-Guizhou Plateau 3E fish, Anabarilius grahami (Regan), and its evolutionary and genetic applications.</title>
        <authorList>
            <person name="Jiang W."/>
        </authorList>
    </citation>
    <scope>NUCLEOTIDE SEQUENCE [LARGE SCALE GENOMIC DNA]</scope>
    <source>
        <strain evidence="2">AG-KIZ</strain>
        <tissue evidence="2">Muscle</tissue>
    </source>
</reference>
<proteinExistence type="predicted"/>
<keyword evidence="3" id="KW-1185">Reference proteome</keyword>
<evidence type="ECO:0000313" key="3">
    <source>
        <dbReference type="Proteomes" id="UP000281406"/>
    </source>
</evidence>
<dbReference type="AlphaFoldDB" id="A0A3N0XDW5"/>
<dbReference type="EMBL" id="RJVU01079719">
    <property type="protein sequence ID" value="ROI15582.1"/>
    <property type="molecule type" value="Genomic_DNA"/>
</dbReference>
<comment type="caution">
    <text evidence="2">The sequence shown here is derived from an EMBL/GenBank/DDBJ whole genome shotgun (WGS) entry which is preliminary data.</text>
</comment>
<feature type="signal peptide" evidence="1">
    <location>
        <begin position="1"/>
        <end position="26"/>
    </location>
</feature>
<feature type="chain" id="PRO_5018302660" evidence="1">
    <location>
        <begin position="27"/>
        <end position="78"/>
    </location>
</feature>
<name>A0A3N0XDW5_ANAGA</name>
<evidence type="ECO:0000256" key="1">
    <source>
        <dbReference type="SAM" id="SignalP"/>
    </source>
</evidence>